<dbReference type="CDD" id="cd00267">
    <property type="entry name" value="ABC_ATPase"/>
    <property type="match status" value="1"/>
</dbReference>
<evidence type="ECO:0000313" key="3">
    <source>
        <dbReference type="Proteomes" id="UP000288892"/>
    </source>
</evidence>
<dbReference type="SUPFAM" id="SSF52540">
    <property type="entry name" value="P-loop containing nucleoside triphosphate hydrolases"/>
    <property type="match status" value="1"/>
</dbReference>
<name>A0A444JGR4_9BACT</name>
<protein>
    <submittedName>
        <fullName evidence="2">AAA domain-containing protein</fullName>
    </submittedName>
</protein>
<evidence type="ECO:0000313" key="2">
    <source>
        <dbReference type="EMBL" id="RWX52272.1"/>
    </source>
</evidence>
<dbReference type="Pfam" id="PF13304">
    <property type="entry name" value="AAA_21"/>
    <property type="match status" value="1"/>
</dbReference>
<comment type="caution">
    <text evidence="2">The sequence shown here is derived from an EMBL/GenBank/DDBJ whole genome shotgun (WGS) entry which is preliminary data.</text>
</comment>
<sequence>MIINSFQPLRLRIEGNGPFPGNPYEVDFTDEEGQPCNIFLLMSENGMGKTTVLEIMAALMGMLGKKEIESCGVEGLDNGELAVQWDILVQVVEDDNTPRNIVLSLLAGNFSDETGKFSEDRLFVWSDEDLHKHGAERQEKRGFQWRAKGTFRFISQNHVTRKKIQTLFRQREGADPDDFEISSCGLPTLLHFSAYRDIPKITSQKRQISEPDYWGYSPVRRFSSHSTSWENSLDNVLVWMKWLDDGRLEKAVEIINKRVFQGSTTFIKGVRKTPPEAIVVSKGQEHGLDRLSSGEKNLVQLFLRIGAHCTRNSIILIDEPEIHLHPNWQKRLMKQLREFAQEHPGITIILATHSIEMLRAFGFEHKEKGLRKGGEIIEENME</sequence>
<dbReference type="GO" id="GO:0005524">
    <property type="term" value="F:ATP binding"/>
    <property type="evidence" value="ECO:0007669"/>
    <property type="project" value="InterPro"/>
</dbReference>
<dbReference type="InterPro" id="IPR003959">
    <property type="entry name" value="ATPase_AAA_core"/>
</dbReference>
<dbReference type="InterPro" id="IPR003593">
    <property type="entry name" value="AAA+_ATPase"/>
</dbReference>
<dbReference type="InterPro" id="IPR051396">
    <property type="entry name" value="Bact_Antivir_Def_Nuclease"/>
</dbReference>
<dbReference type="SMART" id="SM00382">
    <property type="entry name" value="AAA"/>
    <property type="match status" value="1"/>
</dbReference>
<organism evidence="2 3">
    <name type="scientific">Candidatus Electrothrix marina</name>
    <dbReference type="NCBI Taxonomy" id="1859130"/>
    <lineage>
        <taxon>Bacteria</taxon>
        <taxon>Pseudomonadati</taxon>
        <taxon>Thermodesulfobacteriota</taxon>
        <taxon>Desulfobulbia</taxon>
        <taxon>Desulfobulbales</taxon>
        <taxon>Desulfobulbaceae</taxon>
        <taxon>Candidatus Electrothrix</taxon>
    </lineage>
</organism>
<dbReference type="EMBL" id="MTKS01000023">
    <property type="protein sequence ID" value="RWX52272.1"/>
    <property type="molecule type" value="Genomic_DNA"/>
</dbReference>
<dbReference type="PANTHER" id="PTHR43581">
    <property type="entry name" value="ATP/GTP PHOSPHATASE"/>
    <property type="match status" value="1"/>
</dbReference>
<evidence type="ECO:0000259" key="1">
    <source>
        <dbReference type="SMART" id="SM00382"/>
    </source>
</evidence>
<feature type="domain" description="AAA+ ATPase" evidence="1">
    <location>
        <begin position="35"/>
        <end position="373"/>
    </location>
</feature>
<reference evidence="2 3" key="1">
    <citation type="submission" date="2017-01" db="EMBL/GenBank/DDBJ databases">
        <title>The cable genome- insights into the physiology and evolution of filamentous bacteria capable of sulfide oxidation via long distance electron transfer.</title>
        <authorList>
            <person name="Schreiber L."/>
            <person name="Bjerg J.T."/>
            <person name="Boggild A."/>
            <person name="Van De Vossenberg J."/>
            <person name="Meysman F."/>
            <person name="Nielsen L.P."/>
            <person name="Schramm A."/>
            <person name="Kjeldsen K.U."/>
        </authorList>
    </citation>
    <scope>NUCLEOTIDE SEQUENCE [LARGE SCALE GENOMIC DNA]</scope>
    <source>
        <strain evidence="2">A5</strain>
    </source>
</reference>
<gene>
    <name evidence="2" type="ORF">VU01_10237</name>
</gene>
<keyword evidence="3" id="KW-1185">Reference proteome</keyword>
<dbReference type="Proteomes" id="UP000288892">
    <property type="component" value="Unassembled WGS sequence"/>
</dbReference>
<dbReference type="InterPro" id="IPR027417">
    <property type="entry name" value="P-loop_NTPase"/>
</dbReference>
<accession>A0A444JGR4</accession>
<dbReference type="GO" id="GO:0016887">
    <property type="term" value="F:ATP hydrolysis activity"/>
    <property type="evidence" value="ECO:0007669"/>
    <property type="project" value="InterPro"/>
</dbReference>
<dbReference type="PANTHER" id="PTHR43581:SF4">
    <property type="entry name" value="ATP_GTP PHOSPHATASE"/>
    <property type="match status" value="1"/>
</dbReference>
<dbReference type="AlphaFoldDB" id="A0A444JGR4"/>
<proteinExistence type="predicted"/>
<dbReference type="Gene3D" id="3.40.50.300">
    <property type="entry name" value="P-loop containing nucleotide triphosphate hydrolases"/>
    <property type="match status" value="1"/>
</dbReference>